<accession>A0A137PI34</accession>
<comment type="subcellular location">
    <subcellularLocation>
        <location evidence="1">Nucleus</location>
    </subcellularLocation>
</comment>
<dbReference type="OrthoDB" id="4703at2759"/>
<evidence type="ECO:0000256" key="4">
    <source>
        <dbReference type="SAM" id="MobiDB-lite"/>
    </source>
</evidence>
<evidence type="ECO:0000256" key="2">
    <source>
        <dbReference type="ARBA" id="ARBA00023163"/>
    </source>
</evidence>
<dbReference type="InterPro" id="IPR052416">
    <property type="entry name" value="GTF3C_component"/>
</dbReference>
<evidence type="ECO:0008006" key="7">
    <source>
        <dbReference type="Google" id="ProtNLM"/>
    </source>
</evidence>
<dbReference type="GO" id="GO:0000127">
    <property type="term" value="C:transcription factor TFIIIC complex"/>
    <property type="evidence" value="ECO:0007669"/>
    <property type="project" value="TreeGrafter"/>
</dbReference>
<keyword evidence="3" id="KW-0539">Nucleus</keyword>
<sequence>MTEVQSLRKFITNPTLNQDKLYESVKIKLNKQILNIPETKKKVTKAKKETKAKTVKKPKSAPKSKPVPGRGRGRPRKNPLPEQPQIDGFLKKEGAQDEVEGGEGDKEKEEESNSEVNKEANVETNKEATKESEPTTTTGRRKRAKVNYAVPDEFGNYVETSDTPKSSGKEDQEYDEPEVQKEPESDFDLSEVDEAEATQLDEIEPEPELESPSQSQTKKRRRIPTKQMMEELEKLESDGEDDDSPDTIELDVLESGKHARLGNNQASIINSGIHNCKVEWCPGQHSNQYLVLGGHLPTSAQPYLRLSQQSNYTNEFKFDFNTLKLDAKLILNHGCIWDIQWCPINFKTNEGNYDEKSVLGILAICCGDGIVRVYCLPHPDYLRKKFNLEEDEVVNFELEEPLQAFKLNKSFIHCLRWGGPSRLAVGSAEGYVTVWPFSLDNQTHIPVFSQLFHKGLVTALDWYLPKSISYSTTYDPDNEAESLNPSSYQIPKYLCSSGSDGRVQVYNTFEPYIPLKFSRTKAIVDTCSWLPYEYNIPCIIHPDGSDGLRLKLPQVGSNTLIAASHQSSIWKLGVSRDHSQVLSLSSDGRLKMLAFPLPVKFRSKAKTLIFPLFHLKLQKSEDDNEVLEIDNWLEKIPKLGPMQIKTQFKELVDRNNNNVAYPFNKHTSLFWAHWNENASYTNLFATSTISGLIIIKKVNFINKLRVLSEV</sequence>
<dbReference type="InterPro" id="IPR001680">
    <property type="entry name" value="WD40_rpt"/>
</dbReference>
<dbReference type="GO" id="GO:0006383">
    <property type="term" value="P:transcription by RNA polymerase III"/>
    <property type="evidence" value="ECO:0007669"/>
    <property type="project" value="TreeGrafter"/>
</dbReference>
<dbReference type="AlphaFoldDB" id="A0A137PI34"/>
<gene>
    <name evidence="5" type="ORF">CONCODRAFT_76716</name>
</gene>
<evidence type="ECO:0000313" key="6">
    <source>
        <dbReference type="Proteomes" id="UP000070444"/>
    </source>
</evidence>
<evidence type="ECO:0000313" key="5">
    <source>
        <dbReference type="EMBL" id="KXN74635.1"/>
    </source>
</evidence>
<keyword evidence="6" id="KW-1185">Reference proteome</keyword>
<dbReference type="Gene3D" id="2.130.10.10">
    <property type="entry name" value="YVTN repeat-like/Quinoprotein amine dehydrogenase"/>
    <property type="match status" value="1"/>
</dbReference>
<feature type="compositionally biased region" description="Basic residues" evidence="4">
    <location>
        <begin position="53"/>
        <end position="62"/>
    </location>
</feature>
<dbReference type="PANTHER" id="PTHR15052">
    <property type="entry name" value="RNA POLYMERASE III TRANSCRIPTION INITIATION FACTOR COMPLEX SUBUNIT"/>
    <property type="match status" value="1"/>
</dbReference>
<dbReference type="PANTHER" id="PTHR15052:SF2">
    <property type="entry name" value="GENERAL TRANSCRIPTION FACTOR 3C POLYPEPTIDE 2"/>
    <property type="match status" value="1"/>
</dbReference>
<dbReference type="SMART" id="SM00320">
    <property type="entry name" value="WD40"/>
    <property type="match status" value="4"/>
</dbReference>
<dbReference type="InterPro" id="IPR036322">
    <property type="entry name" value="WD40_repeat_dom_sf"/>
</dbReference>
<dbReference type="GO" id="GO:0005634">
    <property type="term" value="C:nucleus"/>
    <property type="evidence" value="ECO:0007669"/>
    <property type="project" value="UniProtKB-SubCell"/>
</dbReference>
<feature type="compositionally biased region" description="Basic and acidic residues" evidence="4">
    <location>
        <begin position="39"/>
        <end position="52"/>
    </location>
</feature>
<keyword evidence="2" id="KW-0804">Transcription</keyword>
<dbReference type="InterPro" id="IPR015943">
    <property type="entry name" value="WD40/YVTN_repeat-like_dom_sf"/>
</dbReference>
<dbReference type="SUPFAM" id="SSF50978">
    <property type="entry name" value="WD40 repeat-like"/>
    <property type="match status" value="1"/>
</dbReference>
<feature type="region of interest" description="Disordered" evidence="4">
    <location>
        <begin position="39"/>
        <end position="227"/>
    </location>
</feature>
<evidence type="ECO:0000256" key="3">
    <source>
        <dbReference type="ARBA" id="ARBA00023242"/>
    </source>
</evidence>
<evidence type="ECO:0000256" key="1">
    <source>
        <dbReference type="ARBA" id="ARBA00004123"/>
    </source>
</evidence>
<name>A0A137PI34_CONC2</name>
<protein>
    <recommendedName>
        <fullName evidence="7">WD40 repeat-like protein</fullName>
    </recommendedName>
</protein>
<dbReference type="OMA" id="HKRDICY"/>
<dbReference type="Proteomes" id="UP000070444">
    <property type="component" value="Unassembled WGS sequence"/>
</dbReference>
<dbReference type="STRING" id="796925.A0A137PI34"/>
<feature type="compositionally biased region" description="Basic and acidic residues" evidence="4">
    <location>
        <begin position="103"/>
        <end position="133"/>
    </location>
</feature>
<dbReference type="EMBL" id="KQ964421">
    <property type="protein sequence ID" value="KXN74635.1"/>
    <property type="molecule type" value="Genomic_DNA"/>
</dbReference>
<organism evidence="5 6">
    <name type="scientific">Conidiobolus coronatus (strain ATCC 28846 / CBS 209.66 / NRRL 28638)</name>
    <name type="common">Delacroixia coronata</name>
    <dbReference type="NCBI Taxonomy" id="796925"/>
    <lineage>
        <taxon>Eukaryota</taxon>
        <taxon>Fungi</taxon>
        <taxon>Fungi incertae sedis</taxon>
        <taxon>Zoopagomycota</taxon>
        <taxon>Entomophthoromycotina</taxon>
        <taxon>Entomophthoromycetes</taxon>
        <taxon>Entomophthorales</taxon>
        <taxon>Ancylistaceae</taxon>
        <taxon>Conidiobolus</taxon>
    </lineage>
</organism>
<proteinExistence type="predicted"/>
<reference evidence="5 6" key="1">
    <citation type="journal article" date="2015" name="Genome Biol. Evol.">
        <title>Phylogenomic analyses indicate that early fungi evolved digesting cell walls of algal ancestors of land plants.</title>
        <authorList>
            <person name="Chang Y."/>
            <person name="Wang S."/>
            <person name="Sekimoto S."/>
            <person name="Aerts A.L."/>
            <person name="Choi C."/>
            <person name="Clum A."/>
            <person name="LaButti K.M."/>
            <person name="Lindquist E.A."/>
            <person name="Yee Ngan C."/>
            <person name="Ohm R.A."/>
            <person name="Salamov A.A."/>
            <person name="Grigoriev I.V."/>
            <person name="Spatafora J.W."/>
            <person name="Berbee M.L."/>
        </authorList>
    </citation>
    <scope>NUCLEOTIDE SEQUENCE [LARGE SCALE GENOMIC DNA]</scope>
    <source>
        <strain evidence="5 6">NRRL 28638</strain>
    </source>
</reference>
<feature type="compositionally biased region" description="Acidic residues" evidence="4">
    <location>
        <begin position="185"/>
        <end position="209"/>
    </location>
</feature>